<dbReference type="Pfam" id="PF12833">
    <property type="entry name" value="HTH_18"/>
    <property type="match status" value="1"/>
</dbReference>
<dbReference type="InterPro" id="IPR018060">
    <property type="entry name" value="HTH_AraC"/>
</dbReference>
<dbReference type="PROSITE" id="PS01124">
    <property type="entry name" value="HTH_ARAC_FAMILY_2"/>
    <property type="match status" value="1"/>
</dbReference>
<dbReference type="PANTHER" id="PTHR46796:SF15">
    <property type="entry name" value="BLL1074 PROTEIN"/>
    <property type="match status" value="1"/>
</dbReference>
<dbReference type="SMART" id="SM00342">
    <property type="entry name" value="HTH_ARAC"/>
    <property type="match status" value="1"/>
</dbReference>
<organism evidence="5 6">
    <name type="scientific">Nocardia suismassiliense</name>
    <dbReference type="NCBI Taxonomy" id="2077092"/>
    <lineage>
        <taxon>Bacteria</taxon>
        <taxon>Bacillati</taxon>
        <taxon>Actinomycetota</taxon>
        <taxon>Actinomycetes</taxon>
        <taxon>Mycobacteriales</taxon>
        <taxon>Nocardiaceae</taxon>
        <taxon>Nocardia</taxon>
    </lineage>
</organism>
<evidence type="ECO:0000313" key="5">
    <source>
        <dbReference type="EMBL" id="MFF3229028.1"/>
    </source>
</evidence>
<dbReference type="PANTHER" id="PTHR46796">
    <property type="entry name" value="HTH-TYPE TRANSCRIPTIONAL ACTIVATOR RHAS-RELATED"/>
    <property type="match status" value="1"/>
</dbReference>
<evidence type="ECO:0000256" key="1">
    <source>
        <dbReference type="ARBA" id="ARBA00023015"/>
    </source>
</evidence>
<feature type="domain" description="HTH araC/xylS-type" evidence="4">
    <location>
        <begin position="156"/>
        <end position="255"/>
    </location>
</feature>
<dbReference type="Gene3D" id="1.10.10.60">
    <property type="entry name" value="Homeodomain-like"/>
    <property type="match status" value="1"/>
</dbReference>
<keyword evidence="6" id="KW-1185">Reference proteome</keyword>
<dbReference type="EMBL" id="JBIAPI010000017">
    <property type="protein sequence ID" value="MFF3229028.1"/>
    <property type="molecule type" value="Genomic_DNA"/>
</dbReference>
<dbReference type="RefSeq" id="WP_387726353.1">
    <property type="nucleotide sequence ID" value="NZ_JBIAPI010000017.1"/>
</dbReference>
<dbReference type="InterPro" id="IPR050204">
    <property type="entry name" value="AraC_XylS_family_regulators"/>
</dbReference>
<comment type="caution">
    <text evidence="5">The sequence shown here is derived from an EMBL/GenBank/DDBJ whole genome shotgun (WGS) entry which is preliminary data.</text>
</comment>
<proteinExistence type="predicted"/>
<protein>
    <submittedName>
        <fullName evidence="5">Helix-turn-helix domain-containing protein</fullName>
    </submittedName>
</protein>
<keyword evidence="1" id="KW-0805">Transcription regulation</keyword>
<gene>
    <name evidence="5" type="ORF">ACFYV7_40000</name>
</gene>
<keyword evidence="2" id="KW-0238">DNA-binding</keyword>
<evidence type="ECO:0000256" key="2">
    <source>
        <dbReference type="ARBA" id="ARBA00023125"/>
    </source>
</evidence>
<keyword evidence="3" id="KW-0804">Transcription</keyword>
<name>A0ABW6R675_9NOCA</name>
<evidence type="ECO:0000256" key="3">
    <source>
        <dbReference type="ARBA" id="ARBA00023163"/>
    </source>
</evidence>
<reference evidence="5 6" key="1">
    <citation type="submission" date="2024-10" db="EMBL/GenBank/DDBJ databases">
        <title>The Natural Products Discovery Center: Release of the First 8490 Sequenced Strains for Exploring Actinobacteria Biosynthetic Diversity.</title>
        <authorList>
            <person name="Kalkreuter E."/>
            <person name="Kautsar S.A."/>
            <person name="Yang D."/>
            <person name="Bader C.D."/>
            <person name="Teijaro C.N."/>
            <person name="Fluegel L."/>
            <person name="Davis C.M."/>
            <person name="Simpson J.R."/>
            <person name="Lauterbach L."/>
            <person name="Steele A.D."/>
            <person name="Gui C."/>
            <person name="Meng S."/>
            <person name="Li G."/>
            <person name="Viehrig K."/>
            <person name="Ye F."/>
            <person name="Su P."/>
            <person name="Kiefer A.F."/>
            <person name="Nichols A."/>
            <person name="Cepeda A.J."/>
            <person name="Yan W."/>
            <person name="Fan B."/>
            <person name="Jiang Y."/>
            <person name="Adhikari A."/>
            <person name="Zheng C.-J."/>
            <person name="Schuster L."/>
            <person name="Cowan T.M."/>
            <person name="Smanski M.J."/>
            <person name="Chevrette M.G."/>
            <person name="De Carvalho L.P.S."/>
            <person name="Shen B."/>
        </authorList>
    </citation>
    <scope>NUCLEOTIDE SEQUENCE [LARGE SCALE GENOMIC DNA]</scope>
    <source>
        <strain evidence="5 6">NPDC003040</strain>
    </source>
</reference>
<dbReference type="Proteomes" id="UP001601948">
    <property type="component" value="Unassembled WGS sequence"/>
</dbReference>
<accession>A0ABW6R675</accession>
<evidence type="ECO:0000259" key="4">
    <source>
        <dbReference type="PROSITE" id="PS01124"/>
    </source>
</evidence>
<sequence length="268" mass="28922">MDPILFDGGLNGGWDIARHVGSRSGIDVVGYRDRGRAGLDMQVMPGKSCALVVDVGDGLDIVTGSDRWMAGGVVTGLSPGPVRIRSRRVDCVEVRLSPVQAYALLGTAVSSATAPHDVWGEPVRRLREQLAEASWDQRFALTEAFVRQRCVYQSAPEVSASWERIVASHGRVRVGELAQMCGWSRKRLWSRFTAQIGVTPKRAAMLARFDRAVGALGAGMAAAEVAARCGYADQAHLHREIVLFAGRTPAALAGEGNISSRREPVDCR</sequence>
<evidence type="ECO:0000313" key="6">
    <source>
        <dbReference type="Proteomes" id="UP001601948"/>
    </source>
</evidence>